<dbReference type="InterPro" id="IPR008983">
    <property type="entry name" value="Tumour_necrosis_fac-like_dom"/>
</dbReference>
<reference evidence="9" key="1">
    <citation type="journal article" date="2014" name="Science">
        <title>Nonhuman genetics. Genomic basis for the convergent evolution of electric organs.</title>
        <authorList>
            <person name="Gallant J.R."/>
            <person name="Traeger L.L."/>
            <person name="Volkening J.D."/>
            <person name="Moffett H."/>
            <person name="Chen P.H."/>
            <person name="Novina C.D."/>
            <person name="Phillips G.N.Jr."/>
            <person name="Anand R."/>
            <person name="Wells G.B."/>
            <person name="Pinch M."/>
            <person name="Guth R."/>
            <person name="Unguez G.A."/>
            <person name="Albert J.S."/>
            <person name="Zakon H.H."/>
            <person name="Samanta M.P."/>
            <person name="Sussman M.R."/>
        </authorList>
    </citation>
    <scope>NUCLEOTIDE SEQUENCE [LARGE SCALE GENOMIC DNA]</scope>
</reference>
<comment type="subcellular location">
    <subcellularLocation>
        <location evidence="1">Secreted</location>
    </subcellularLocation>
</comment>
<evidence type="ECO:0000259" key="7">
    <source>
        <dbReference type="PROSITE" id="PS50049"/>
    </source>
</evidence>
<name>A0A4W4DNS8_ELEEL</name>
<dbReference type="SUPFAM" id="SSF49842">
    <property type="entry name" value="TNF-like"/>
    <property type="match status" value="1"/>
</dbReference>
<dbReference type="GO" id="GO:0006955">
    <property type="term" value="P:immune response"/>
    <property type="evidence" value="ECO:0007669"/>
    <property type="project" value="InterPro"/>
</dbReference>
<dbReference type="STRING" id="8005.ENSEEEP00000000796"/>
<feature type="domain" description="THD" evidence="7">
    <location>
        <begin position="101"/>
        <end position="240"/>
    </location>
</feature>
<dbReference type="CTD" id="8742"/>
<dbReference type="Pfam" id="PF00229">
    <property type="entry name" value="TNF"/>
    <property type="match status" value="1"/>
</dbReference>
<dbReference type="KEGG" id="eee:113579788"/>
<dbReference type="Proteomes" id="UP000314983">
    <property type="component" value="Chromosome 19"/>
</dbReference>
<reference evidence="9" key="2">
    <citation type="journal article" date="2017" name="Sci. Adv.">
        <title>A tail of two voltages: Proteomic comparison of the three electric organs of the electric eel.</title>
        <authorList>
            <person name="Traeger L.L."/>
            <person name="Sabat G."/>
            <person name="Barrett-Wilt G.A."/>
            <person name="Wells G.B."/>
            <person name="Sussman M.R."/>
        </authorList>
    </citation>
    <scope>NUCLEOTIDE SEQUENCE [LARGE SCALE GENOMIC DNA]</scope>
</reference>
<accession>A0A4W4DNS8</accession>
<reference evidence="8" key="5">
    <citation type="submission" date="2025-09" db="UniProtKB">
        <authorList>
            <consortium name="Ensembl"/>
        </authorList>
    </citation>
    <scope>IDENTIFICATION</scope>
</reference>
<evidence type="ECO:0000256" key="3">
    <source>
        <dbReference type="ARBA" id="ARBA00022514"/>
    </source>
</evidence>
<dbReference type="GO" id="GO:0005125">
    <property type="term" value="F:cytokine activity"/>
    <property type="evidence" value="ECO:0007669"/>
    <property type="project" value="UniProtKB-KW"/>
</dbReference>
<reference evidence="8" key="3">
    <citation type="submission" date="2020-05" db="EMBL/GenBank/DDBJ databases">
        <title>Electrophorus electricus (electric eel) genome, fEleEle1, primary haplotype.</title>
        <authorList>
            <person name="Myers G."/>
            <person name="Meyer A."/>
            <person name="Fedrigo O."/>
            <person name="Formenti G."/>
            <person name="Rhie A."/>
            <person name="Tracey A."/>
            <person name="Sims Y."/>
            <person name="Jarvis E.D."/>
        </authorList>
    </citation>
    <scope>NUCLEOTIDE SEQUENCE [LARGE SCALE GENOMIC DNA]</scope>
</reference>
<evidence type="ECO:0000313" key="9">
    <source>
        <dbReference type="Proteomes" id="UP000314983"/>
    </source>
</evidence>
<dbReference type="PANTHER" id="PTHR15151">
    <property type="entry name" value="PROTEIN EIGER"/>
    <property type="match status" value="1"/>
</dbReference>
<dbReference type="PROSITE" id="PS50049">
    <property type="entry name" value="THD_2"/>
    <property type="match status" value="1"/>
</dbReference>
<dbReference type="GO" id="GO:0005615">
    <property type="term" value="C:extracellular space"/>
    <property type="evidence" value="ECO:0007669"/>
    <property type="project" value="UniProtKB-KW"/>
</dbReference>
<dbReference type="GO" id="GO:0005164">
    <property type="term" value="F:tumor necrosis factor receptor binding"/>
    <property type="evidence" value="ECO:0007669"/>
    <property type="project" value="InterPro"/>
</dbReference>
<dbReference type="RefSeq" id="XP_026869762.1">
    <property type="nucleotide sequence ID" value="XM_027013961.2"/>
</dbReference>
<sequence>MTMHRILHRRRVRTLRVVWSVMAVVALSLAVCSAVFTLCTWRQTRDLSKSIKTLRDRLDQVNMQRKAIVQLFLEKRELLTGQRVRRDVGGGKGKSGNTKKVASHFEITKDSLQKVGDEGIIKGWTEQHLNMTQAVHYNSETGTFKVMRRGVYFLYCQVHFNENKTQYVKLEVSVPKGPLLQCTEGYGTTPAAGSHQFHFLKPCQVSGLLLLDKGAELKAVTGKNFSLQVSGKHYFGLFKVN</sequence>
<evidence type="ECO:0000256" key="2">
    <source>
        <dbReference type="ARBA" id="ARBA00008670"/>
    </source>
</evidence>
<evidence type="ECO:0000313" key="8">
    <source>
        <dbReference type="Ensembl" id="ENSEEEP00000000796.1"/>
    </source>
</evidence>
<dbReference type="Gene3D" id="2.60.120.40">
    <property type="match status" value="1"/>
</dbReference>
<evidence type="ECO:0000256" key="1">
    <source>
        <dbReference type="ARBA" id="ARBA00004613"/>
    </source>
</evidence>
<dbReference type="PANTHER" id="PTHR15151:SF20">
    <property type="entry name" value="TUMOR NECROSIS FACTOR LIGAND SUPERFAMILY MEMBER 12"/>
    <property type="match status" value="1"/>
</dbReference>
<dbReference type="AlphaFoldDB" id="A0A4W4DNS8"/>
<keyword evidence="5" id="KW-1015">Disulfide bond</keyword>
<dbReference type="Ensembl" id="ENSEEET00000000814.2">
    <property type="protein sequence ID" value="ENSEEEP00000000796.1"/>
    <property type="gene ID" value="ENSEEEG00000000546.2"/>
</dbReference>
<keyword evidence="4" id="KW-0964">Secreted</keyword>
<reference evidence="8" key="4">
    <citation type="submission" date="2025-08" db="UniProtKB">
        <authorList>
            <consortium name="Ensembl"/>
        </authorList>
    </citation>
    <scope>IDENTIFICATION</scope>
</reference>
<dbReference type="GeneTree" id="ENSGT00510000050706"/>
<evidence type="ECO:0000256" key="5">
    <source>
        <dbReference type="ARBA" id="ARBA00023157"/>
    </source>
</evidence>
<keyword evidence="6" id="KW-0325">Glycoprotein</keyword>
<keyword evidence="9" id="KW-1185">Reference proteome</keyword>
<dbReference type="GO" id="GO:0016020">
    <property type="term" value="C:membrane"/>
    <property type="evidence" value="ECO:0007669"/>
    <property type="project" value="InterPro"/>
</dbReference>
<dbReference type="SMART" id="SM00207">
    <property type="entry name" value="TNF"/>
    <property type="match status" value="1"/>
</dbReference>
<evidence type="ECO:0000256" key="4">
    <source>
        <dbReference type="ARBA" id="ARBA00022525"/>
    </source>
</evidence>
<organism evidence="8 9">
    <name type="scientific">Electrophorus electricus</name>
    <name type="common">Electric eel</name>
    <name type="synonym">Gymnotus electricus</name>
    <dbReference type="NCBI Taxonomy" id="8005"/>
    <lineage>
        <taxon>Eukaryota</taxon>
        <taxon>Metazoa</taxon>
        <taxon>Chordata</taxon>
        <taxon>Craniata</taxon>
        <taxon>Vertebrata</taxon>
        <taxon>Euteleostomi</taxon>
        <taxon>Actinopterygii</taxon>
        <taxon>Neopterygii</taxon>
        <taxon>Teleostei</taxon>
        <taxon>Ostariophysi</taxon>
        <taxon>Gymnotiformes</taxon>
        <taxon>Gymnotoidei</taxon>
        <taxon>Gymnotidae</taxon>
        <taxon>Electrophorus</taxon>
    </lineage>
</organism>
<comment type="similarity">
    <text evidence="2">Belongs to the tumor necrosis factor family.</text>
</comment>
<gene>
    <name evidence="8" type="primary">tnfsf12</name>
</gene>
<protein>
    <recommendedName>
        <fullName evidence="7">THD domain-containing protein</fullName>
    </recommendedName>
</protein>
<dbReference type="InterPro" id="IPR006052">
    <property type="entry name" value="TNF_dom"/>
</dbReference>
<dbReference type="OMA" id="KAVRYNR"/>
<dbReference type="GeneID" id="113579788"/>
<proteinExistence type="inferred from homology"/>
<dbReference type="InterPro" id="IPR051748">
    <property type="entry name" value="TNF_Ligand_Superfamily"/>
</dbReference>
<dbReference type="OrthoDB" id="6159739at2759"/>
<evidence type="ECO:0000256" key="6">
    <source>
        <dbReference type="ARBA" id="ARBA00023180"/>
    </source>
</evidence>
<keyword evidence="3" id="KW-0202">Cytokine</keyword>